<protein>
    <submittedName>
        <fullName evidence="3">Putative glycosyltransferase</fullName>
    </submittedName>
</protein>
<evidence type="ECO:0000256" key="1">
    <source>
        <dbReference type="ARBA" id="ARBA00022679"/>
    </source>
</evidence>
<dbReference type="GO" id="GO:0016757">
    <property type="term" value="F:glycosyltransferase activity"/>
    <property type="evidence" value="ECO:0007669"/>
    <property type="project" value="InterPro"/>
</dbReference>
<dbReference type="Gene3D" id="3.40.50.2000">
    <property type="entry name" value="Glycogen Phosphorylase B"/>
    <property type="match status" value="1"/>
</dbReference>
<evidence type="ECO:0000259" key="2">
    <source>
        <dbReference type="Pfam" id="PF00534"/>
    </source>
</evidence>
<sequence length="347" mass="40384">MNIIFQPYYYWTGHFKQYADSLLSSNDVLIKPKENKQYSGFISYCYFRFYYFTINFFKLIKYRKKINKIFILDFEPISILLFNRFIFKKEIQYIITIHAIEINDYKSSFKNRVAQFQRFALKSALATINKKFNCKFVVHTHAHQTQLIDFLKTENLNINVIEYPAPQPASSPNSLVKSFNISPKNLLVFGAIRADKGLYEFIESIRKANLDESIEIVFAGKVMDDRFDSYIPPKNVKIVNKFLTEPELHNLVQNCHFFLVPYAKNYTGGAGPAKDATSYGKPVITSNLAIFNEFSKNSFVYTINDANDLNNIINNITDAEYDASCVASLEYSKRNNWSTFRDKYISL</sequence>
<dbReference type="AlphaFoldDB" id="A0A346CLH5"/>
<dbReference type="RefSeq" id="WP_154610710.1">
    <property type="nucleotide sequence ID" value="NZ_WLTZ01000003.1"/>
</dbReference>
<reference evidence="3" key="1">
    <citation type="submission" date="2018-06" db="EMBL/GenBank/DDBJ databases">
        <title>Development of a Molecular Serotyping Scheme and a Multiplexed Luminex-Based Array for Providencia.</title>
        <authorList>
            <person name="Du Y."/>
            <person name="Liu B."/>
        </authorList>
    </citation>
    <scope>NUCLEOTIDE SEQUENCE</scope>
</reference>
<organism evidence="3">
    <name type="scientific">Providencia rustigianii</name>
    <dbReference type="NCBI Taxonomy" id="158850"/>
    <lineage>
        <taxon>Bacteria</taxon>
        <taxon>Pseudomonadati</taxon>
        <taxon>Pseudomonadota</taxon>
        <taxon>Gammaproteobacteria</taxon>
        <taxon>Enterobacterales</taxon>
        <taxon>Morganellaceae</taxon>
        <taxon>Providencia</taxon>
    </lineage>
</organism>
<dbReference type="PANTHER" id="PTHR46401">
    <property type="entry name" value="GLYCOSYLTRANSFERASE WBBK-RELATED"/>
    <property type="match status" value="1"/>
</dbReference>
<accession>A0A346CLH5</accession>
<dbReference type="Pfam" id="PF00534">
    <property type="entry name" value="Glycos_transf_1"/>
    <property type="match status" value="1"/>
</dbReference>
<dbReference type="EMBL" id="MH444267">
    <property type="protein sequence ID" value="AXL96449.1"/>
    <property type="molecule type" value="Genomic_DNA"/>
</dbReference>
<dbReference type="PANTHER" id="PTHR46401:SF2">
    <property type="entry name" value="GLYCOSYLTRANSFERASE WBBK-RELATED"/>
    <property type="match status" value="1"/>
</dbReference>
<feature type="domain" description="Glycosyl transferase family 1" evidence="2">
    <location>
        <begin position="183"/>
        <end position="317"/>
    </location>
</feature>
<keyword evidence="1 3" id="KW-0808">Transferase</keyword>
<evidence type="ECO:0000313" key="3">
    <source>
        <dbReference type="EMBL" id="AXL96449.1"/>
    </source>
</evidence>
<dbReference type="SUPFAM" id="SSF53756">
    <property type="entry name" value="UDP-Glycosyltransferase/glycogen phosphorylase"/>
    <property type="match status" value="1"/>
</dbReference>
<gene>
    <name evidence="3" type="primary">gt5</name>
</gene>
<proteinExistence type="predicted"/>
<dbReference type="InterPro" id="IPR001296">
    <property type="entry name" value="Glyco_trans_1"/>
</dbReference>
<name>A0A346CLH5_9GAMM</name>